<feature type="transmembrane region" description="Helical" evidence="11">
    <location>
        <begin position="239"/>
        <end position="256"/>
    </location>
</feature>
<keyword evidence="7 11" id="KW-1133">Transmembrane helix</keyword>
<evidence type="ECO:0000256" key="9">
    <source>
        <dbReference type="ARBA" id="ARBA00025439"/>
    </source>
</evidence>
<organism evidence="12 13">
    <name type="scientific">Pelosinus baikalensis</name>
    <dbReference type="NCBI Taxonomy" id="2892015"/>
    <lineage>
        <taxon>Bacteria</taxon>
        <taxon>Bacillati</taxon>
        <taxon>Bacillota</taxon>
        <taxon>Negativicutes</taxon>
        <taxon>Selenomonadales</taxon>
        <taxon>Sporomusaceae</taxon>
        <taxon>Pelosinus</taxon>
    </lineage>
</organism>
<feature type="transmembrane region" description="Helical" evidence="11">
    <location>
        <begin position="12"/>
        <end position="31"/>
    </location>
</feature>
<keyword evidence="8 11" id="KW-0472">Membrane</keyword>
<comment type="caution">
    <text evidence="12">The sequence shown here is derived from an EMBL/GenBank/DDBJ whole genome shotgun (WGS) entry which is preliminary data.</text>
</comment>
<feature type="transmembrane region" description="Helical" evidence="11">
    <location>
        <begin position="206"/>
        <end position="227"/>
    </location>
</feature>
<evidence type="ECO:0000256" key="1">
    <source>
        <dbReference type="ARBA" id="ARBA00004651"/>
    </source>
</evidence>
<feature type="transmembrane region" description="Helical" evidence="11">
    <location>
        <begin position="263"/>
        <end position="281"/>
    </location>
</feature>
<comment type="subcellular location">
    <subcellularLocation>
        <location evidence="1">Cell membrane</location>
        <topology evidence="1">Multi-pass membrane protein</topology>
    </subcellularLocation>
</comment>
<feature type="transmembrane region" description="Helical" evidence="11">
    <location>
        <begin position="156"/>
        <end position="177"/>
    </location>
</feature>
<evidence type="ECO:0000256" key="8">
    <source>
        <dbReference type="ARBA" id="ARBA00023136"/>
    </source>
</evidence>
<keyword evidence="6 11" id="KW-0812">Transmembrane</keyword>
<dbReference type="RefSeq" id="WP_229536174.1">
    <property type="nucleotide sequence ID" value="NZ_JAJHJB010000028.1"/>
</dbReference>
<keyword evidence="13" id="KW-1185">Reference proteome</keyword>
<reference evidence="12" key="1">
    <citation type="submission" date="2021-11" db="EMBL/GenBank/DDBJ databases">
        <title>Description of a new species Pelosinus isolated from the bottom sediments of Lake Baikal.</title>
        <authorList>
            <person name="Zakharyuk A."/>
        </authorList>
    </citation>
    <scope>NUCLEOTIDE SEQUENCE</scope>
    <source>
        <strain evidence="12">Bkl1</strain>
    </source>
</reference>
<evidence type="ECO:0000313" key="12">
    <source>
        <dbReference type="EMBL" id="MCC5467147.1"/>
    </source>
</evidence>
<proteinExistence type="predicted"/>
<comment type="function">
    <text evidence="9">Part of the ABC transporter complex LsrABCD involved in autoinducer 2 (AI-2) import. Probably responsible for the translocation of the substrate across the membrane.</text>
</comment>
<dbReference type="InterPro" id="IPR001851">
    <property type="entry name" value="ABC_transp_permease"/>
</dbReference>
<name>A0ABS8HYE5_9FIRM</name>
<comment type="subunit">
    <text evidence="2">The complex is composed of two ATP-binding proteins (LsrA), two transmembrane proteins (LsrC and LsrD) and a solute-binding protein (LsrB).</text>
</comment>
<dbReference type="EMBL" id="JAJHJB010000028">
    <property type="protein sequence ID" value="MCC5467147.1"/>
    <property type="molecule type" value="Genomic_DNA"/>
</dbReference>
<evidence type="ECO:0000256" key="7">
    <source>
        <dbReference type="ARBA" id="ARBA00022989"/>
    </source>
</evidence>
<dbReference type="CDD" id="cd06579">
    <property type="entry name" value="TM_PBP1_transp_AraH_like"/>
    <property type="match status" value="1"/>
</dbReference>
<dbReference type="Pfam" id="PF02653">
    <property type="entry name" value="BPD_transp_2"/>
    <property type="match status" value="1"/>
</dbReference>
<evidence type="ECO:0000256" key="2">
    <source>
        <dbReference type="ARBA" id="ARBA00011262"/>
    </source>
</evidence>
<feature type="transmembrane region" description="Helical" evidence="11">
    <location>
        <begin position="37"/>
        <end position="57"/>
    </location>
</feature>
<evidence type="ECO:0000256" key="4">
    <source>
        <dbReference type="ARBA" id="ARBA00022475"/>
    </source>
</evidence>
<dbReference type="PANTHER" id="PTHR32196">
    <property type="entry name" value="ABC TRANSPORTER PERMEASE PROTEIN YPHD-RELATED-RELATED"/>
    <property type="match status" value="1"/>
</dbReference>
<evidence type="ECO:0000256" key="5">
    <source>
        <dbReference type="ARBA" id="ARBA00022519"/>
    </source>
</evidence>
<keyword evidence="5" id="KW-0997">Cell inner membrane</keyword>
<gene>
    <name evidence="12" type="ORF">LMF89_17575</name>
</gene>
<evidence type="ECO:0000256" key="3">
    <source>
        <dbReference type="ARBA" id="ARBA00022448"/>
    </source>
</evidence>
<evidence type="ECO:0000256" key="10">
    <source>
        <dbReference type="ARBA" id="ARBA00039382"/>
    </source>
</evidence>
<keyword evidence="3" id="KW-0813">Transport</keyword>
<keyword evidence="4" id="KW-1003">Cell membrane</keyword>
<evidence type="ECO:0000256" key="6">
    <source>
        <dbReference type="ARBA" id="ARBA00022692"/>
    </source>
</evidence>
<sequence>MNDLFKKREFVMFMMLMVISLCISLITPTFLTPSNLLSIVMNNIILAIMAMGMTLVIVTSGIDVSVGSQLGFAAIFVGLVALIPSSNILTVLAVGIVSGIVLGLLNGILIAGAEIPAIVVTLGTMNIFRGSLLLYTNGKWVTALPAWYTSLYNTSVMGIPIPIIILLLVIGVTYFIAQHTRLGRSIYALGGNPAIASRVGINTGMVTMFVFANMGALTGIASILYGAQLATIDPNAGTSFELMVISAVVIGGANVLGGSGSLLGSLIGVLILGVLQNGIILMRIEPYWQNVVVGLILITAVTLDVVNNRKKEERKKVIYVAEEVKAGGSI</sequence>
<evidence type="ECO:0000313" key="13">
    <source>
        <dbReference type="Proteomes" id="UP001165492"/>
    </source>
</evidence>
<feature type="transmembrane region" description="Helical" evidence="11">
    <location>
        <begin position="64"/>
        <end position="83"/>
    </location>
</feature>
<evidence type="ECO:0000256" key="11">
    <source>
        <dbReference type="SAM" id="Phobius"/>
    </source>
</evidence>
<dbReference type="PANTHER" id="PTHR32196:SF29">
    <property type="entry name" value="AUTOINDUCER 2 IMPORT SYSTEM PERMEASE PROTEIN LSRC"/>
    <property type="match status" value="1"/>
</dbReference>
<dbReference type="Proteomes" id="UP001165492">
    <property type="component" value="Unassembled WGS sequence"/>
</dbReference>
<feature type="transmembrane region" description="Helical" evidence="11">
    <location>
        <begin position="287"/>
        <end position="306"/>
    </location>
</feature>
<accession>A0ABS8HYE5</accession>
<protein>
    <recommendedName>
        <fullName evidence="10">Autoinducer 2 import system permease protein LsrC</fullName>
    </recommendedName>
</protein>